<dbReference type="AlphaFoldDB" id="A0AAD7BSH6"/>
<feature type="transmembrane region" description="Helical" evidence="6">
    <location>
        <begin position="120"/>
        <end position="147"/>
    </location>
</feature>
<protein>
    <recommendedName>
        <fullName evidence="7">RING-type domain-containing protein</fullName>
    </recommendedName>
</protein>
<evidence type="ECO:0000256" key="6">
    <source>
        <dbReference type="SAM" id="Phobius"/>
    </source>
</evidence>
<dbReference type="SMART" id="SM00184">
    <property type="entry name" value="RING"/>
    <property type="match status" value="1"/>
</dbReference>
<comment type="caution">
    <text evidence="8">The sequence shown here is derived from an EMBL/GenBank/DDBJ whole genome shotgun (WGS) entry which is preliminary data.</text>
</comment>
<dbReference type="Proteomes" id="UP001221142">
    <property type="component" value="Unassembled WGS sequence"/>
</dbReference>
<evidence type="ECO:0000313" key="9">
    <source>
        <dbReference type="Proteomes" id="UP001221142"/>
    </source>
</evidence>
<evidence type="ECO:0000256" key="5">
    <source>
        <dbReference type="SAM" id="MobiDB-lite"/>
    </source>
</evidence>
<evidence type="ECO:0000256" key="4">
    <source>
        <dbReference type="PROSITE-ProRule" id="PRU00175"/>
    </source>
</evidence>
<feature type="compositionally biased region" description="Low complexity" evidence="5">
    <location>
        <begin position="205"/>
        <end position="219"/>
    </location>
</feature>
<keyword evidence="6" id="KW-1133">Transmembrane helix</keyword>
<evidence type="ECO:0000259" key="7">
    <source>
        <dbReference type="PROSITE" id="PS50089"/>
    </source>
</evidence>
<name>A0AAD7BSH6_9AGAR</name>
<evidence type="ECO:0000256" key="3">
    <source>
        <dbReference type="ARBA" id="ARBA00022833"/>
    </source>
</evidence>
<proteinExistence type="predicted"/>
<accession>A0AAD7BSH6</accession>
<feature type="domain" description="RING-type" evidence="7">
    <location>
        <begin position="231"/>
        <end position="291"/>
    </location>
</feature>
<gene>
    <name evidence="8" type="ORF">FB45DRAFT_1059421</name>
</gene>
<dbReference type="InterPro" id="IPR001841">
    <property type="entry name" value="Znf_RING"/>
</dbReference>
<dbReference type="InterPro" id="IPR018957">
    <property type="entry name" value="Znf_C3HC4_RING-type"/>
</dbReference>
<dbReference type="SUPFAM" id="SSF57850">
    <property type="entry name" value="RING/U-box"/>
    <property type="match status" value="1"/>
</dbReference>
<reference evidence="8" key="1">
    <citation type="submission" date="2023-03" db="EMBL/GenBank/DDBJ databases">
        <title>Massive genome expansion in bonnet fungi (Mycena s.s.) driven by repeated elements and novel gene families across ecological guilds.</title>
        <authorList>
            <consortium name="Lawrence Berkeley National Laboratory"/>
            <person name="Harder C.B."/>
            <person name="Miyauchi S."/>
            <person name="Viragh M."/>
            <person name="Kuo A."/>
            <person name="Thoen E."/>
            <person name="Andreopoulos B."/>
            <person name="Lu D."/>
            <person name="Skrede I."/>
            <person name="Drula E."/>
            <person name="Henrissat B."/>
            <person name="Morin E."/>
            <person name="Kohler A."/>
            <person name="Barry K."/>
            <person name="LaButti K."/>
            <person name="Morin E."/>
            <person name="Salamov A."/>
            <person name="Lipzen A."/>
            <person name="Mereny Z."/>
            <person name="Hegedus B."/>
            <person name="Baldrian P."/>
            <person name="Stursova M."/>
            <person name="Weitz H."/>
            <person name="Taylor A."/>
            <person name="Grigoriev I.V."/>
            <person name="Nagy L.G."/>
            <person name="Martin F."/>
            <person name="Kauserud H."/>
        </authorList>
    </citation>
    <scope>NUCLEOTIDE SEQUENCE</scope>
    <source>
        <strain evidence="8">9284</strain>
    </source>
</reference>
<feature type="transmembrane region" description="Helical" evidence="6">
    <location>
        <begin position="64"/>
        <end position="85"/>
    </location>
</feature>
<sequence>MLGLLSTTAGSYVFDTMSRLDPRFAFFVFIGGCLCIINFVFKLFEAVVELTRVWWTTLHRPTLPPPLTAFLGFVAVIGGGLCVVYDPLLACIVSLGYMLSVATNLATHFCWILLRRPTPWFLFNLALSLLLLPVTIPPVPCLIHYVYGASIHPVFIVVPTLLPILLDAFLWIYGFQDCGRKATSAVLAFCASSIPQTEEQDSAPETHSQEPSSPQPSLQKQDDRVKEHLQCSICLGFLRQPYATACGHVFDAACLAHWFIAAPPFEDLDLDLNPSDPHYMWYRSKTCPFCRTVLDIPPTPLFFMDGLLDLVSDGEDEEECNPLPVIVDDLPSFLLELFAYERQLEFPSLQPQPQPLLPRLRQRQNEVQLHPIPQRFPAALHVVNLAEA</sequence>
<keyword evidence="2 4" id="KW-0863">Zinc-finger</keyword>
<feature type="region of interest" description="Disordered" evidence="5">
    <location>
        <begin position="200"/>
        <end position="221"/>
    </location>
</feature>
<evidence type="ECO:0000256" key="2">
    <source>
        <dbReference type="ARBA" id="ARBA00022771"/>
    </source>
</evidence>
<evidence type="ECO:0000313" key="8">
    <source>
        <dbReference type="EMBL" id="KAJ7628711.1"/>
    </source>
</evidence>
<feature type="transmembrane region" description="Helical" evidence="6">
    <location>
        <begin position="92"/>
        <end position="114"/>
    </location>
</feature>
<keyword evidence="1" id="KW-0479">Metal-binding</keyword>
<dbReference type="Gene3D" id="3.30.40.10">
    <property type="entry name" value="Zinc/RING finger domain, C3HC4 (zinc finger)"/>
    <property type="match status" value="1"/>
</dbReference>
<keyword evidence="6" id="KW-0472">Membrane</keyword>
<feature type="transmembrane region" description="Helical" evidence="6">
    <location>
        <begin position="154"/>
        <end position="174"/>
    </location>
</feature>
<organism evidence="8 9">
    <name type="scientific">Roridomyces roridus</name>
    <dbReference type="NCBI Taxonomy" id="1738132"/>
    <lineage>
        <taxon>Eukaryota</taxon>
        <taxon>Fungi</taxon>
        <taxon>Dikarya</taxon>
        <taxon>Basidiomycota</taxon>
        <taxon>Agaricomycotina</taxon>
        <taxon>Agaricomycetes</taxon>
        <taxon>Agaricomycetidae</taxon>
        <taxon>Agaricales</taxon>
        <taxon>Marasmiineae</taxon>
        <taxon>Mycenaceae</taxon>
        <taxon>Roridomyces</taxon>
    </lineage>
</organism>
<dbReference type="GO" id="GO:0008270">
    <property type="term" value="F:zinc ion binding"/>
    <property type="evidence" value="ECO:0007669"/>
    <property type="project" value="UniProtKB-KW"/>
</dbReference>
<keyword evidence="6" id="KW-0812">Transmembrane</keyword>
<dbReference type="PROSITE" id="PS50089">
    <property type="entry name" value="ZF_RING_2"/>
    <property type="match status" value="1"/>
</dbReference>
<feature type="transmembrane region" description="Helical" evidence="6">
    <location>
        <begin position="24"/>
        <end position="44"/>
    </location>
</feature>
<dbReference type="Pfam" id="PF00097">
    <property type="entry name" value="zf-C3HC4"/>
    <property type="match status" value="1"/>
</dbReference>
<dbReference type="EMBL" id="JARKIF010000010">
    <property type="protein sequence ID" value="KAJ7628711.1"/>
    <property type="molecule type" value="Genomic_DNA"/>
</dbReference>
<keyword evidence="3" id="KW-0862">Zinc</keyword>
<evidence type="ECO:0000256" key="1">
    <source>
        <dbReference type="ARBA" id="ARBA00022723"/>
    </source>
</evidence>
<keyword evidence="9" id="KW-1185">Reference proteome</keyword>
<dbReference type="InterPro" id="IPR013083">
    <property type="entry name" value="Znf_RING/FYVE/PHD"/>
</dbReference>